<dbReference type="GO" id="GO:0006086">
    <property type="term" value="P:pyruvate decarboxylation to acetyl-CoA"/>
    <property type="evidence" value="ECO:0007669"/>
    <property type="project" value="InterPro"/>
</dbReference>
<dbReference type="InterPro" id="IPR000089">
    <property type="entry name" value="Biotin_lipoyl"/>
</dbReference>
<dbReference type="Gene3D" id="3.30.559.10">
    <property type="entry name" value="Chloramphenicol acetyltransferase-like domain"/>
    <property type="match status" value="1"/>
</dbReference>
<dbReference type="CDD" id="cd06849">
    <property type="entry name" value="lipoyl_domain"/>
    <property type="match status" value="1"/>
</dbReference>
<evidence type="ECO:0000259" key="7">
    <source>
        <dbReference type="PROSITE" id="PS51826"/>
    </source>
</evidence>
<dbReference type="KEGG" id="bxe:Bxe_C0854"/>
<evidence type="ECO:0000259" key="6">
    <source>
        <dbReference type="PROSITE" id="PS50968"/>
    </source>
</evidence>
<keyword evidence="9" id="KW-1185">Reference proteome</keyword>
<dbReference type="InterPro" id="IPR003016">
    <property type="entry name" value="2-oxoA_DH_lipoyl-BS"/>
</dbReference>
<dbReference type="InterPro" id="IPR045257">
    <property type="entry name" value="E2/Pdx1"/>
</dbReference>
<dbReference type="OrthoDB" id="2086224at2"/>
<dbReference type="RefSeq" id="WP_011493984.1">
    <property type="nucleotide sequence ID" value="NC_007953.1"/>
</dbReference>
<dbReference type="Pfam" id="PF00198">
    <property type="entry name" value="2-oxoacid_dh"/>
    <property type="match status" value="1"/>
</dbReference>
<comment type="cofactor">
    <cofactor evidence="1 4">
        <name>(R)-lipoate</name>
        <dbReference type="ChEBI" id="CHEBI:83088"/>
    </cofactor>
</comment>
<dbReference type="InterPro" id="IPR001078">
    <property type="entry name" value="2-oxoacid_DH_actylTfrase"/>
</dbReference>
<keyword evidence="3 4" id="KW-0450">Lipoyl</keyword>
<feature type="compositionally biased region" description="Low complexity" evidence="5">
    <location>
        <begin position="90"/>
        <end position="115"/>
    </location>
</feature>
<dbReference type="Proteomes" id="UP000001817">
    <property type="component" value="Chromosome 3"/>
</dbReference>
<name>Q13GQ6_PARXL</name>
<dbReference type="InterPro" id="IPR023213">
    <property type="entry name" value="CAT-like_dom_sf"/>
</dbReference>
<feature type="domain" description="Peripheral subunit-binding (PSBD)" evidence="7">
    <location>
        <begin position="139"/>
        <end position="176"/>
    </location>
</feature>
<feature type="domain" description="Lipoyl-binding" evidence="6">
    <location>
        <begin position="2"/>
        <end position="77"/>
    </location>
</feature>
<dbReference type="KEGG" id="bxb:DR64_7593"/>
<dbReference type="PROSITE" id="PS51826">
    <property type="entry name" value="PSBD"/>
    <property type="match status" value="1"/>
</dbReference>
<dbReference type="eggNOG" id="COG0508">
    <property type="taxonomic scope" value="Bacteria"/>
</dbReference>
<keyword evidence="4 8" id="KW-0808">Transferase</keyword>
<accession>Q13GQ6</accession>
<dbReference type="EC" id="2.3.1.-" evidence="4"/>
<evidence type="ECO:0000256" key="5">
    <source>
        <dbReference type="SAM" id="MobiDB-lite"/>
    </source>
</evidence>
<dbReference type="InterPro" id="IPR036625">
    <property type="entry name" value="E3-bd_dom_sf"/>
</dbReference>
<dbReference type="Pfam" id="PF02817">
    <property type="entry name" value="E3_binding"/>
    <property type="match status" value="1"/>
</dbReference>
<evidence type="ECO:0000313" key="8">
    <source>
        <dbReference type="EMBL" id="ABE36733.1"/>
    </source>
</evidence>
<evidence type="ECO:0000256" key="4">
    <source>
        <dbReference type="RuleBase" id="RU003423"/>
    </source>
</evidence>
<dbReference type="Gene3D" id="4.10.320.10">
    <property type="entry name" value="E3-binding domain"/>
    <property type="match status" value="1"/>
</dbReference>
<feature type="region of interest" description="Disordered" evidence="5">
    <location>
        <begin position="88"/>
        <end position="139"/>
    </location>
</feature>
<sequence>MRRELLVPKLGLTMTEGTLIEWMISPGDRFDADQGLYVIESDKAANEVSAEGSGVLLEVTAELGMPLSVGSVIGYWDDDPQAATNHAVRAEPSAHAAAASASSPDSNAANAAPSAQTSRPPAAMNGQSGQSGQSGARGISTPLARRLARERGIDLTNLAGSGPRGRIRARDVELAPANSPASAPDVPLPATASRAAQVAQAATVRAATSIEKTIARRLVTSKQTIPHFYLSVEAEISAVQRLRSQLNDAQSNRRFTVNHFVVAAVGRALALVPEANRVWDDSGITSFAATDVGVAVHTERGLLVPVLRDVGRQALGEVARHASEAIGRAQAGQLNAAEMAGGAITVSNAGMHDVTLMTSIINPGQSMILGVGSVRQVFRPDAHGQPALKNEVGLVLSVDHRVLDGVTALKFLRQVVAAIERPASLLVT</sequence>
<dbReference type="PROSITE" id="PS00189">
    <property type="entry name" value="LIPOYL"/>
    <property type="match status" value="1"/>
</dbReference>
<protein>
    <recommendedName>
        <fullName evidence="4">Dihydrolipoamide acetyltransferase component of pyruvate dehydrogenase complex</fullName>
        <ecNumber evidence="4">2.3.1.-</ecNumber>
    </recommendedName>
</protein>
<dbReference type="GO" id="GO:0045254">
    <property type="term" value="C:pyruvate dehydrogenase complex"/>
    <property type="evidence" value="ECO:0007669"/>
    <property type="project" value="InterPro"/>
</dbReference>
<dbReference type="Gene3D" id="2.40.50.100">
    <property type="match status" value="1"/>
</dbReference>
<dbReference type="AlphaFoldDB" id="Q13GQ6"/>
<dbReference type="Pfam" id="PF00364">
    <property type="entry name" value="Biotin_lipoyl"/>
    <property type="match status" value="1"/>
</dbReference>
<proteinExistence type="inferred from homology"/>
<dbReference type="PATRIC" id="fig|266265.5.peg.8618"/>
<dbReference type="GO" id="GO:0016746">
    <property type="term" value="F:acyltransferase activity"/>
    <property type="evidence" value="ECO:0007669"/>
    <property type="project" value="UniProtKB-KW"/>
</dbReference>
<dbReference type="SUPFAM" id="SSF47005">
    <property type="entry name" value="Peripheral subunit-binding domain of 2-oxo acid dehydrogenase complex"/>
    <property type="match status" value="1"/>
</dbReference>
<evidence type="ECO:0000313" key="9">
    <source>
        <dbReference type="Proteomes" id="UP000001817"/>
    </source>
</evidence>
<evidence type="ECO:0000256" key="2">
    <source>
        <dbReference type="ARBA" id="ARBA00007317"/>
    </source>
</evidence>
<gene>
    <name evidence="8" type="ORF">Bxe_C0854</name>
</gene>
<dbReference type="STRING" id="266265.Bxe_C0854"/>
<organism evidence="8 9">
    <name type="scientific">Paraburkholderia xenovorans (strain LB400)</name>
    <dbReference type="NCBI Taxonomy" id="266265"/>
    <lineage>
        <taxon>Bacteria</taxon>
        <taxon>Pseudomonadati</taxon>
        <taxon>Pseudomonadota</taxon>
        <taxon>Betaproteobacteria</taxon>
        <taxon>Burkholderiales</taxon>
        <taxon>Burkholderiaceae</taxon>
        <taxon>Paraburkholderia</taxon>
    </lineage>
</organism>
<dbReference type="PROSITE" id="PS50968">
    <property type="entry name" value="BIOTINYL_LIPOYL"/>
    <property type="match status" value="1"/>
</dbReference>
<dbReference type="InterPro" id="IPR011053">
    <property type="entry name" value="Single_hybrid_motif"/>
</dbReference>
<evidence type="ECO:0000256" key="1">
    <source>
        <dbReference type="ARBA" id="ARBA00001938"/>
    </source>
</evidence>
<dbReference type="InterPro" id="IPR004167">
    <property type="entry name" value="PSBD"/>
</dbReference>
<dbReference type="SUPFAM" id="SSF51230">
    <property type="entry name" value="Single hybrid motif"/>
    <property type="match status" value="1"/>
</dbReference>
<evidence type="ECO:0000256" key="3">
    <source>
        <dbReference type="ARBA" id="ARBA00022823"/>
    </source>
</evidence>
<reference evidence="8 9" key="1">
    <citation type="journal article" date="2006" name="Proc. Natl. Acad. Sci. U.S.A.">
        <title>Burkholderia xenovorans LB400 harbors a multi-replicon, 9.73-Mbp genome shaped for versatility.</title>
        <authorList>
            <person name="Chain P.S."/>
            <person name="Denef V.J."/>
            <person name="Konstantinidis K.T."/>
            <person name="Vergez L.M."/>
            <person name="Agullo L."/>
            <person name="Reyes V.L."/>
            <person name="Hauser L."/>
            <person name="Cordova M."/>
            <person name="Gomez L."/>
            <person name="Gonzalez M."/>
            <person name="Land M."/>
            <person name="Lao V."/>
            <person name="Larimer F."/>
            <person name="LiPuma J.J."/>
            <person name="Mahenthiralingam E."/>
            <person name="Malfatti S.A."/>
            <person name="Marx C.J."/>
            <person name="Parnell J.J."/>
            <person name="Ramette A."/>
            <person name="Richardson P."/>
            <person name="Seeger M."/>
            <person name="Smith D."/>
            <person name="Spilker T."/>
            <person name="Sul W.J."/>
            <person name="Tsoi T.V."/>
            <person name="Ulrich L.E."/>
            <person name="Zhulin I.B."/>
            <person name="Tiedje J.M."/>
        </authorList>
    </citation>
    <scope>NUCLEOTIDE SEQUENCE [LARGE SCALE GENOMIC DNA]</scope>
    <source>
        <strain evidence="8 9">LB400</strain>
    </source>
</reference>
<dbReference type="EMBL" id="CP000272">
    <property type="protein sequence ID" value="ABE36733.1"/>
    <property type="molecule type" value="Genomic_DNA"/>
</dbReference>
<keyword evidence="4 8" id="KW-0012">Acyltransferase</keyword>
<dbReference type="PANTHER" id="PTHR23151:SF90">
    <property type="entry name" value="DIHYDROLIPOYLLYSINE-RESIDUE ACETYLTRANSFERASE COMPONENT OF PYRUVATE DEHYDROGENASE COMPLEX, MITOCHONDRIAL-RELATED"/>
    <property type="match status" value="1"/>
</dbReference>
<comment type="similarity">
    <text evidence="2 4">Belongs to the 2-oxoacid dehydrogenase family.</text>
</comment>
<dbReference type="PANTHER" id="PTHR23151">
    <property type="entry name" value="DIHYDROLIPOAMIDE ACETYL/SUCCINYL-TRANSFERASE-RELATED"/>
    <property type="match status" value="1"/>
</dbReference>
<dbReference type="SUPFAM" id="SSF52777">
    <property type="entry name" value="CoA-dependent acyltransferases"/>
    <property type="match status" value="1"/>
</dbReference>